<dbReference type="InterPro" id="IPR050469">
    <property type="entry name" value="Diguanylate_Cyclase"/>
</dbReference>
<accession>A0ABS2KI51</accession>
<gene>
    <name evidence="6" type="ORF">ISS99_13885</name>
</gene>
<evidence type="ECO:0000256" key="2">
    <source>
        <dbReference type="ARBA" id="ARBA00034247"/>
    </source>
</evidence>
<dbReference type="PROSITE" id="PS50887">
    <property type="entry name" value="GGDEF"/>
    <property type="match status" value="1"/>
</dbReference>
<keyword evidence="3" id="KW-0812">Transmembrane</keyword>
<keyword evidence="3" id="KW-0472">Membrane</keyword>
<evidence type="ECO:0000256" key="1">
    <source>
        <dbReference type="ARBA" id="ARBA00012528"/>
    </source>
</evidence>
<evidence type="ECO:0000313" key="7">
    <source>
        <dbReference type="Proteomes" id="UP001430193"/>
    </source>
</evidence>
<keyword evidence="7" id="KW-1185">Reference proteome</keyword>
<evidence type="ECO:0000313" key="6">
    <source>
        <dbReference type="EMBL" id="MBM7130624.1"/>
    </source>
</evidence>
<dbReference type="CDD" id="cd01949">
    <property type="entry name" value="GGDEF"/>
    <property type="match status" value="1"/>
</dbReference>
<keyword evidence="3" id="KW-1133">Transmembrane helix</keyword>
<feature type="signal peptide" evidence="4">
    <location>
        <begin position="1"/>
        <end position="23"/>
    </location>
</feature>
<dbReference type="InterPro" id="IPR011990">
    <property type="entry name" value="TPR-like_helical_dom_sf"/>
</dbReference>
<dbReference type="SUPFAM" id="SSF48452">
    <property type="entry name" value="TPR-like"/>
    <property type="match status" value="1"/>
</dbReference>
<comment type="caution">
    <text evidence="6">The sequence shown here is derived from an EMBL/GenBank/DDBJ whole genome shotgun (WGS) entry which is preliminary data.</text>
</comment>
<dbReference type="Gene3D" id="3.30.70.270">
    <property type="match status" value="1"/>
</dbReference>
<dbReference type="Pfam" id="PF00990">
    <property type="entry name" value="GGDEF"/>
    <property type="match status" value="1"/>
</dbReference>
<evidence type="ECO:0000259" key="5">
    <source>
        <dbReference type="PROSITE" id="PS50887"/>
    </source>
</evidence>
<dbReference type="Gene3D" id="1.25.40.10">
    <property type="entry name" value="Tetratricopeptide repeat domain"/>
    <property type="match status" value="1"/>
</dbReference>
<name>A0ABS2KI51_9GAMM</name>
<dbReference type="Proteomes" id="UP001430193">
    <property type="component" value="Unassembled WGS sequence"/>
</dbReference>
<dbReference type="InterPro" id="IPR029787">
    <property type="entry name" value="Nucleotide_cyclase"/>
</dbReference>
<feature type="transmembrane region" description="Helical" evidence="3">
    <location>
        <begin position="391"/>
        <end position="408"/>
    </location>
</feature>
<dbReference type="EMBL" id="JADIKF010000039">
    <property type="protein sequence ID" value="MBM7130624.1"/>
    <property type="molecule type" value="Genomic_DNA"/>
</dbReference>
<reference evidence="6" key="1">
    <citation type="submission" date="2020-10" db="EMBL/GenBank/DDBJ databases">
        <title>Phylogeny of dyella-like bacteria.</title>
        <authorList>
            <person name="Fu J."/>
        </authorList>
    </citation>
    <scope>NUCLEOTIDE SEQUENCE</scope>
    <source>
        <strain evidence="6">DHON07</strain>
    </source>
</reference>
<dbReference type="PANTHER" id="PTHR45138">
    <property type="entry name" value="REGULATORY COMPONENTS OF SENSORY TRANSDUCTION SYSTEM"/>
    <property type="match status" value="1"/>
</dbReference>
<dbReference type="InterPro" id="IPR000160">
    <property type="entry name" value="GGDEF_dom"/>
</dbReference>
<evidence type="ECO:0000256" key="4">
    <source>
        <dbReference type="SAM" id="SignalP"/>
    </source>
</evidence>
<protein>
    <recommendedName>
        <fullName evidence="1">diguanylate cyclase</fullName>
        <ecNumber evidence="1">2.7.7.65</ecNumber>
    </recommendedName>
</protein>
<comment type="catalytic activity">
    <reaction evidence="2">
        <text>2 GTP = 3',3'-c-di-GMP + 2 diphosphate</text>
        <dbReference type="Rhea" id="RHEA:24898"/>
        <dbReference type="ChEBI" id="CHEBI:33019"/>
        <dbReference type="ChEBI" id="CHEBI:37565"/>
        <dbReference type="ChEBI" id="CHEBI:58805"/>
        <dbReference type="EC" id="2.7.7.65"/>
    </reaction>
</comment>
<dbReference type="EC" id="2.7.7.65" evidence="1"/>
<feature type="domain" description="GGDEF" evidence="5">
    <location>
        <begin position="451"/>
        <end position="584"/>
    </location>
</feature>
<dbReference type="SMART" id="SM00267">
    <property type="entry name" value="GGDEF"/>
    <property type="match status" value="1"/>
</dbReference>
<dbReference type="InterPro" id="IPR043128">
    <property type="entry name" value="Rev_trsase/Diguanyl_cyclase"/>
</dbReference>
<evidence type="ECO:0000256" key="3">
    <source>
        <dbReference type="SAM" id="Phobius"/>
    </source>
</evidence>
<feature type="chain" id="PRO_5047132303" description="diguanylate cyclase" evidence="4">
    <location>
        <begin position="24"/>
        <end position="588"/>
    </location>
</feature>
<dbReference type="SUPFAM" id="SSF55073">
    <property type="entry name" value="Nucleotide cyclase"/>
    <property type="match status" value="1"/>
</dbReference>
<dbReference type="PANTHER" id="PTHR45138:SF9">
    <property type="entry name" value="DIGUANYLATE CYCLASE DGCM-RELATED"/>
    <property type="match status" value="1"/>
</dbReference>
<organism evidence="6 7">
    <name type="scientific">Dyella mobilis</name>
    <dbReference type="NCBI Taxonomy" id="1849582"/>
    <lineage>
        <taxon>Bacteria</taxon>
        <taxon>Pseudomonadati</taxon>
        <taxon>Pseudomonadota</taxon>
        <taxon>Gammaproteobacteria</taxon>
        <taxon>Lysobacterales</taxon>
        <taxon>Rhodanobacteraceae</taxon>
        <taxon>Dyella</taxon>
    </lineage>
</organism>
<proteinExistence type="predicted"/>
<keyword evidence="4" id="KW-0732">Signal</keyword>
<dbReference type="NCBIfam" id="TIGR00254">
    <property type="entry name" value="GGDEF"/>
    <property type="match status" value="1"/>
</dbReference>
<sequence length="588" mass="65306">MSPRRLHTKPWLLIGAVAFGVSAQPAVTTTAPSDTAVLLAQTESLRTVDHPRFLRLLGQLDQQAPHMSTRERWQLRYLDAWQASYQGDYANADLALRDLIDHSNDQVIATKASALLMDDMRTSKHYEQAFELANRLVANLPNIQDETARFMVLFYVSQLLTAAGQYDLAASYALQTTEVRAPGETQCAPKTVLLTTLYAGHKLNSSNPVFQQAIDACRASGQSVFLDSVWLVKSGLYLDENQAEKAISLLDRVMPNIRADQYHTHVLVAQTQLAQAYLKLGDDDKARESALAAIAISDPGDTSEFLRDAYQVLYSIEKKHGNAATALGYYERYVEQDIGYLNNVSATALAYDEAQQHTLAQKLETEKLSKQNNILELQQALNTKAMETSRLYIAMLLMALVFIAFWLLRLKRSQMRFKQLSCLDGLTGISNHQHFMSEAMRMLGMLEKKRSPACLISIDLDYFKQVNDNYGHAVGDSVLRHTVAICRRQLRSSDLFGRLGGEEFGILLADCQREQGIATADRIRRAIEASPLDADGCVISFSASVGMACTETAGYDLQRLCREADTALYKAKRTGRNRVIAISAAGAG</sequence>